<dbReference type="NCBIfam" id="TIGR00040">
    <property type="entry name" value="yfcE"/>
    <property type="match status" value="1"/>
</dbReference>
<organism evidence="4 5">
    <name type="scientific">Anaerolinea thermolimosa</name>
    <dbReference type="NCBI Taxonomy" id="229919"/>
    <lineage>
        <taxon>Bacteria</taxon>
        <taxon>Bacillati</taxon>
        <taxon>Chloroflexota</taxon>
        <taxon>Anaerolineae</taxon>
        <taxon>Anaerolineales</taxon>
        <taxon>Anaerolineaceae</taxon>
        <taxon>Anaerolinea</taxon>
    </lineage>
</organism>
<dbReference type="EMBL" id="DPBP01000042">
    <property type="protein sequence ID" value="HCE18421.1"/>
    <property type="molecule type" value="Genomic_DNA"/>
</dbReference>
<name>A0A3D1JIL3_9CHLR</name>
<evidence type="ECO:0000313" key="5">
    <source>
        <dbReference type="Proteomes" id="UP000264141"/>
    </source>
</evidence>
<protein>
    <recommendedName>
        <fullName evidence="2">Phosphoesterase</fullName>
        <ecNumber evidence="2">3.1.4.-</ecNumber>
    </recommendedName>
</protein>
<gene>
    <name evidence="4" type="ORF">DEQ80_11225</name>
</gene>
<dbReference type="Proteomes" id="UP000264141">
    <property type="component" value="Unassembled WGS sequence"/>
</dbReference>
<dbReference type="GO" id="GO:0016787">
    <property type="term" value="F:hydrolase activity"/>
    <property type="evidence" value="ECO:0007669"/>
    <property type="project" value="UniProtKB-UniRule"/>
</dbReference>
<dbReference type="InterPro" id="IPR029052">
    <property type="entry name" value="Metallo-depent_PP-like"/>
</dbReference>
<reference evidence="4 5" key="1">
    <citation type="journal article" date="2018" name="Nat. Biotechnol.">
        <title>A standardized bacterial taxonomy based on genome phylogeny substantially revises the tree of life.</title>
        <authorList>
            <person name="Parks D.H."/>
            <person name="Chuvochina M."/>
            <person name="Waite D.W."/>
            <person name="Rinke C."/>
            <person name="Skarshewski A."/>
            <person name="Chaumeil P.A."/>
            <person name="Hugenholtz P."/>
        </authorList>
    </citation>
    <scope>NUCLEOTIDE SEQUENCE [LARGE SCALE GENOMIC DNA]</scope>
    <source>
        <strain evidence="4">UBA8781</strain>
    </source>
</reference>
<comment type="caution">
    <text evidence="4">The sequence shown here is derived from an EMBL/GenBank/DDBJ whole genome shotgun (WGS) entry which is preliminary data.</text>
</comment>
<comment type="similarity">
    <text evidence="1 2">Belongs to the metallophosphoesterase superfamily. YfcE family.</text>
</comment>
<evidence type="ECO:0000256" key="1">
    <source>
        <dbReference type="ARBA" id="ARBA00008950"/>
    </source>
</evidence>
<dbReference type="InterPro" id="IPR024654">
    <property type="entry name" value="Calcineurin-like_PHP_lpxH"/>
</dbReference>
<comment type="cofactor">
    <cofactor evidence="2">
        <name>a divalent metal cation</name>
        <dbReference type="ChEBI" id="CHEBI:60240"/>
    </cofactor>
</comment>
<dbReference type="Pfam" id="PF12850">
    <property type="entry name" value="Metallophos_2"/>
    <property type="match status" value="1"/>
</dbReference>
<feature type="domain" description="Calcineurin-like phosphoesterase" evidence="3">
    <location>
        <begin position="15"/>
        <end position="181"/>
    </location>
</feature>
<dbReference type="AlphaFoldDB" id="A0A3D1JIL3"/>
<dbReference type="SUPFAM" id="SSF56300">
    <property type="entry name" value="Metallo-dependent phosphatases"/>
    <property type="match status" value="1"/>
</dbReference>
<sequence>MGDGFMNNGGALHVLGVVADTHVPDRVNALHPELLSALRTAGVERILHAGDVCVRQVIEELESVAPVTVARGNRDWMLSPLPPWSALLELDGVRVAMAHGQGSFFTYWLDKFLFVFQGYRFERYQRVVAASSALEADVYIFGHTHRAENRLVGGRLFFNPGSASFGFIKGSRHPSFGLLTIRPGGQVQGEIRPLNGWRVVKGRWERL</sequence>
<evidence type="ECO:0000313" key="4">
    <source>
        <dbReference type="EMBL" id="HCE18421.1"/>
    </source>
</evidence>
<dbReference type="GO" id="GO:0046872">
    <property type="term" value="F:metal ion binding"/>
    <property type="evidence" value="ECO:0007669"/>
    <property type="project" value="UniProtKB-KW"/>
</dbReference>
<dbReference type="EC" id="3.1.4.-" evidence="2"/>
<dbReference type="OrthoDB" id="9800565at2"/>
<evidence type="ECO:0000259" key="3">
    <source>
        <dbReference type="Pfam" id="PF12850"/>
    </source>
</evidence>
<dbReference type="STRING" id="229919.GCA_001050195_00334"/>
<dbReference type="PANTHER" id="PTHR11124">
    <property type="entry name" value="VACUOLAR SORTING PROTEIN VPS29"/>
    <property type="match status" value="1"/>
</dbReference>
<dbReference type="Gene3D" id="3.60.21.10">
    <property type="match status" value="1"/>
</dbReference>
<proteinExistence type="inferred from homology"/>
<keyword evidence="2" id="KW-0479">Metal-binding</keyword>
<dbReference type="InterPro" id="IPR000979">
    <property type="entry name" value="Phosphodiesterase_MJ0936/Vps29"/>
</dbReference>
<evidence type="ECO:0000256" key="2">
    <source>
        <dbReference type="RuleBase" id="RU362039"/>
    </source>
</evidence>
<accession>A0A3D1JIL3</accession>